<sequence length="405" mass="45394">MTKVGEFSNHTPTVQHNLNHNGVLVDSLRNEGRFVITFITSLLCFPFISLHLQNPLSIKPQNPPASISPPPKTLAVAMDSITRGALNHGRNSLFNPITLFNSTPKPSPNLHFPIPKSPISRVSVSSTSTPKPHKTPLLQSIKTTSKTLILSAATALLIAKFHQLPARADPSPPPPTEEKLQEEEVGNEGEREKSPLSQFLETRSEAVEALKTLLDQKIDAGEDSEAVQILKRLVSAQPLNLDWKFLMARLLNEMGEVEESRKVFEEILAVNPLSFEALFENAILMDRCGEGEAVLGRLEEALRLAEGEEKGKEARDVKFIMAQVQFLQKNVDEALASYRRLAEEDPKDFRPYFCQGVIYSLLERNQEAREQFAKYHELSPRKFDVEGYLQTPMTRMKIFGTDSEN</sequence>
<dbReference type="EMBL" id="QPKB01000008">
    <property type="protein sequence ID" value="RWR90491.1"/>
    <property type="molecule type" value="Genomic_DNA"/>
</dbReference>
<evidence type="ECO:0000313" key="3">
    <source>
        <dbReference type="Proteomes" id="UP000283530"/>
    </source>
</evidence>
<dbReference type="PANTHER" id="PTHR45081">
    <property type="entry name" value="EF HAND FAMILY PROTEIN, PUTATIVE, EXPRESSED-RELATED"/>
    <property type="match status" value="1"/>
</dbReference>
<protein>
    <submittedName>
        <fullName evidence="2">Protein SLOW GREEN 1, chloroplastic</fullName>
    </submittedName>
</protein>
<dbReference type="SMART" id="SM00028">
    <property type="entry name" value="TPR"/>
    <property type="match status" value="3"/>
</dbReference>
<evidence type="ECO:0000256" key="1">
    <source>
        <dbReference type="SAM" id="MobiDB-lite"/>
    </source>
</evidence>
<dbReference type="OrthoDB" id="1856606at2759"/>
<dbReference type="Pfam" id="PF13432">
    <property type="entry name" value="TPR_16"/>
    <property type="match status" value="1"/>
</dbReference>
<reference evidence="2 3" key="1">
    <citation type="journal article" date="2019" name="Nat. Plants">
        <title>Stout camphor tree genome fills gaps in understanding of flowering plant genome evolution.</title>
        <authorList>
            <person name="Chaw S.M."/>
            <person name="Liu Y.C."/>
            <person name="Wu Y.W."/>
            <person name="Wang H.Y."/>
            <person name="Lin C.I."/>
            <person name="Wu C.S."/>
            <person name="Ke H.M."/>
            <person name="Chang L.Y."/>
            <person name="Hsu C.Y."/>
            <person name="Yang H.T."/>
            <person name="Sudianto E."/>
            <person name="Hsu M.H."/>
            <person name="Wu K.P."/>
            <person name="Wang L.N."/>
            <person name="Leebens-Mack J.H."/>
            <person name="Tsai I.J."/>
        </authorList>
    </citation>
    <scope>NUCLEOTIDE SEQUENCE [LARGE SCALE GENOMIC DNA]</scope>
    <source>
        <strain evidence="3">cv. Chaw 1501</strain>
        <tissue evidence="2">Young leaves</tissue>
    </source>
</reference>
<dbReference type="InterPro" id="IPR019734">
    <property type="entry name" value="TPR_rpt"/>
</dbReference>
<accession>A0A443PI99</accession>
<dbReference type="Proteomes" id="UP000283530">
    <property type="component" value="Unassembled WGS sequence"/>
</dbReference>
<dbReference type="Gene3D" id="1.25.40.10">
    <property type="entry name" value="Tetratricopeptide repeat domain"/>
    <property type="match status" value="2"/>
</dbReference>
<feature type="region of interest" description="Disordered" evidence="1">
    <location>
        <begin position="165"/>
        <end position="196"/>
    </location>
</feature>
<dbReference type="InterPro" id="IPR011990">
    <property type="entry name" value="TPR-like_helical_dom_sf"/>
</dbReference>
<comment type="caution">
    <text evidence="2">The sequence shown here is derived from an EMBL/GenBank/DDBJ whole genome shotgun (WGS) entry which is preliminary data.</text>
</comment>
<dbReference type="Pfam" id="PF14559">
    <property type="entry name" value="TPR_19"/>
    <property type="match status" value="1"/>
</dbReference>
<dbReference type="GO" id="GO:0005886">
    <property type="term" value="C:plasma membrane"/>
    <property type="evidence" value="ECO:0007669"/>
    <property type="project" value="TreeGrafter"/>
</dbReference>
<evidence type="ECO:0000313" key="2">
    <source>
        <dbReference type="EMBL" id="RWR90491.1"/>
    </source>
</evidence>
<organism evidence="2 3">
    <name type="scientific">Cinnamomum micranthum f. kanehirae</name>
    <dbReference type="NCBI Taxonomy" id="337451"/>
    <lineage>
        <taxon>Eukaryota</taxon>
        <taxon>Viridiplantae</taxon>
        <taxon>Streptophyta</taxon>
        <taxon>Embryophyta</taxon>
        <taxon>Tracheophyta</taxon>
        <taxon>Spermatophyta</taxon>
        <taxon>Magnoliopsida</taxon>
        <taxon>Magnoliidae</taxon>
        <taxon>Laurales</taxon>
        <taxon>Lauraceae</taxon>
        <taxon>Cinnamomum</taxon>
    </lineage>
</organism>
<dbReference type="AlphaFoldDB" id="A0A443PI99"/>
<name>A0A443PI99_9MAGN</name>
<proteinExistence type="predicted"/>
<dbReference type="PANTHER" id="PTHR45081:SF1">
    <property type="entry name" value="EF HAND FAMILY PROTEIN, PUTATIVE, EXPRESSED-RELATED"/>
    <property type="match status" value="1"/>
</dbReference>
<keyword evidence="3" id="KW-1185">Reference proteome</keyword>
<gene>
    <name evidence="2" type="ORF">CKAN_01958800</name>
</gene>
<dbReference type="SUPFAM" id="SSF48452">
    <property type="entry name" value="TPR-like"/>
    <property type="match status" value="1"/>
</dbReference>
<dbReference type="STRING" id="337451.A0A443PI99"/>